<feature type="compositionally biased region" description="Acidic residues" evidence="4">
    <location>
        <begin position="938"/>
        <end position="951"/>
    </location>
</feature>
<feature type="region of interest" description="Disordered" evidence="4">
    <location>
        <begin position="925"/>
        <end position="966"/>
    </location>
</feature>
<accession>A0AAF0IKU4</accession>
<dbReference type="PANTHER" id="PTHR46402">
    <property type="entry name" value="SET AND MYND DOMAIN-CONTAINING PROTEIN 5"/>
    <property type="match status" value="1"/>
</dbReference>
<feature type="compositionally biased region" description="Basic residues" evidence="4">
    <location>
        <begin position="565"/>
        <end position="576"/>
    </location>
</feature>
<keyword evidence="1" id="KW-0489">Methyltransferase</keyword>
<dbReference type="InterPro" id="IPR046341">
    <property type="entry name" value="SET_dom_sf"/>
</dbReference>
<feature type="compositionally biased region" description="Low complexity" evidence="4">
    <location>
        <begin position="897"/>
        <end position="913"/>
    </location>
</feature>
<evidence type="ECO:0000313" key="5">
    <source>
        <dbReference type="EMBL" id="WEW60071.1"/>
    </source>
</evidence>
<dbReference type="EMBL" id="CP120629">
    <property type="protein sequence ID" value="WEW60071.1"/>
    <property type="molecule type" value="Genomic_DNA"/>
</dbReference>
<keyword evidence="6" id="KW-1185">Reference proteome</keyword>
<organism evidence="5 6">
    <name type="scientific">Emydomyces testavorans</name>
    <dbReference type="NCBI Taxonomy" id="2070801"/>
    <lineage>
        <taxon>Eukaryota</taxon>
        <taxon>Fungi</taxon>
        <taxon>Dikarya</taxon>
        <taxon>Ascomycota</taxon>
        <taxon>Pezizomycotina</taxon>
        <taxon>Eurotiomycetes</taxon>
        <taxon>Eurotiomycetidae</taxon>
        <taxon>Onygenales</taxon>
        <taxon>Nannizziopsiaceae</taxon>
        <taxon>Emydomyces</taxon>
    </lineage>
</organism>
<dbReference type="GO" id="GO:0045814">
    <property type="term" value="P:negative regulation of gene expression, epigenetic"/>
    <property type="evidence" value="ECO:0007669"/>
    <property type="project" value="TreeGrafter"/>
</dbReference>
<dbReference type="Proteomes" id="UP001219355">
    <property type="component" value="Chromosome 3"/>
</dbReference>
<evidence type="ECO:0000256" key="1">
    <source>
        <dbReference type="ARBA" id="ARBA00022603"/>
    </source>
</evidence>
<evidence type="ECO:0000256" key="4">
    <source>
        <dbReference type="SAM" id="MobiDB-lite"/>
    </source>
</evidence>
<name>A0AAF0IKU4_9EURO</name>
<feature type="region of interest" description="Disordered" evidence="4">
    <location>
        <begin position="557"/>
        <end position="593"/>
    </location>
</feature>
<feature type="compositionally biased region" description="Basic and acidic residues" evidence="4">
    <location>
        <begin position="1015"/>
        <end position="1024"/>
    </location>
</feature>
<evidence type="ECO:0008006" key="7">
    <source>
        <dbReference type="Google" id="ProtNLM"/>
    </source>
</evidence>
<evidence type="ECO:0000256" key="2">
    <source>
        <dbReference type="ARBA" id="ARBA00022679"/>
    </source>
</evidence>
<protein>
    <recommendedName>
        <fullName evidence="7">SET domain-containing protein</fullName>
    </recommendedName>
</protein>
<keyword evidence="2" id="KW-0808">Transferase</keyword>
<evidence type="ECO:0000313" key="6">
    <source>
        <dbReference type="Proteomes" id="UP001219355"/>
    </source>
</evidence>
<gene>
    <name evidence="5" type="ORF">PRK78_005555</name>
</gene>
<dbReference type="SUPFAM" id="SSF48452">
    <property type="entry name" value="TPR-like"/>
    <property type="match status" value="1"/>
</dbReference>
<evidence type="ECO:0000256" key="3">
    <source>
        <dbReference type="ARBA" id="ARBA00022691"/>
    </source>
</evidence>
<dbReference type="SUPFAM" id="SSF82199">
    <property type="entry name" value="SET domain"/>
    <property type="match status" value="1"/>
</dbReference>
<dbReference type="PANTHER" id="PTHR46402:SF2">
    <property type="entry name" value="HISTONE-LYSINE N-TRIMETHYLTRANSFERASE SMYD5"/>
    <property type="match status" value="1"/>
</dbReference>
<dbReference type="InterPro" id="IPR011990">
    <property type="entry name" value="TPR-like_helical_dom_sf"/>
</dbReference>
<dbReference type="GO" id="GO:0042799">
    <property type="term" value="F:histone H4K20 methyltransferase activity"/>
    <property type="evidence" value="ECO:0007669"/>
    <property type="project" value="TreeGrafter"/>
</dbReference>
<feature type="region of interest" description="Disordered" evidence="4">
    <location>
        <begin position="981"/>
        <end position="1024"/>
    </location>
</feature>
<dbReference type="GO" id="GO:0032259">
    <property type="term" value="P:methylation"/>
    <property type="evidence" value="ECO:0007669"/>
    <property type="project" value="UniProtKB-KW"/>
</dbReference>
<dbReference type="Gene3D" id="2.170.270.10">
    <property type="entry name" value="SET domain"/>
    <property type="match status" value="1"/>
</dbReference>
<dbReference type="AlphaFoldDB" id="A0AAF0IKU4"/>
<sequence>MAAPNIPLPPPPVFPDRPDLFNEVEWGPLPSNRDIARAYRIWHLQDGRLEKERRYRNCDPVFEPEDDSLETCLVRNVYESLLQNIVLPLNEREQDINVQYRAREYISEGESDRDLGSERVQGWSYQEIFTSEHQVQETKDDEPPLRIEIDGVDINSSRWKKADLQKLLRKRNLGTEGTVPQLKRRLYDHEHELARLRAWDIDQGSLLPRQDLSEWGFPRQDDYMLKISTQATFSPLEMYTWAILLSPYNPAYWTSRAYLYYQMGYFDLALGDAYRAQLLCEVLINPLNRNSQPGLYVRTWDAVERHILQIKHEGEEIALEIQKLRGVNGVNAFIPHVRRALHHIICLSLLALQCWADYKSIENDLPSKVAMKDRDNWAIQRRQKLNGEFVNAILKEKLDDPREFFYESHYGHVNGKLYPFCRPIDRTTDEVLLRINEEIIGKSQSTRLNRRKIEVRINLDGQLGVFATEHIPAGEIVYVDEPSIRGHLHDFYRTNKHHCENCKRAVNPEVWSREEVRQYAREHMPEIRPKGMACDCCLVESEPLYWCLPPTLADAEEKASAAPPRTRRSARSHTRKRTAETDDEDDSEERQAKKQKIEIPSCLEIAIAQYHYRACGRDWKWLHDAMRPVIWPNRSFQDVPSVIHHTNERHGTILSLLLREVFDITLRRRETDKKPHLLAYEIDELLPLMGADKGFEKHLFPFSYAANIRVPFDILQSLGVNIFRDLTFDTWVIQLVLRKLLINAIPWDEDRRRADVVDTPESKELRRSQLPELSASEYPQADPSIKNLYIFPGVSMFNNTCPDQHNVIWDWDLSVPNRIVLWANADIRKDDELALPYAPMKIEEDFAQRMFGIGCRCRRCRYHPVLRNPYRTLKPYGDFSSESPDESHRRTQNEDPGASSNGNNSGGNNSNQSAAILGEEESSELFLSQRAMTPRPEDEGEYDEADFEEAPEEVKEHSGEPFNPAQVNWHANKLRTALKAEAEKLPRHRLKTTESKSSSTETKEASSGKKGTSAEGKEGELSEA</sequence>
<feature type="region of interest" description="Disordered" evidence="4">
    <location>
        <begin position="873"/>
        <end position="913"/>
    </location>
</feature>
<proteinExistence type="predicted"/>
<reference evidence="5" key="1">
    <citation type="submission" date="2023-03" db="EMBL/GenBank/DDBJ databases">
        <title>Emydomyces testavorans Genome Sequence.</title>
        <authorList>
            <person name="Hoyer L."/>
        </authorList>
    </citation>
    <scope>NUCLEOTIDE SEQUENCE</scope>
    <source>
        <strain evidence="5">16-2883</strain>
    </source>
</reference>
<keyword evidence="3" id="KW-0949">S-adenosyl-L-methionine</keyword>